<organism evidence="1 2">
    <name type="scientific">Tenacibaculum finnmarkense genomovar finnmarkense</name>
    <dbReference type="NCBI Taxonomy" id="1458503"/>
    <lineage>
        <taxon>Bacteria</taxon>
        <taxon>Pseudomonadati</taxon>
        <taxon>Bacteroidota</taxon>
        <taxon>Flavobacteriia</taxon>
        <taxon>Flavobacteriales</taxon>
        <taxon>Flavobacteriaceae</taxon>
        <taxon>Tenacibaculum</taxon>
        <taxon>Tenacibaculum finnmarkense</taxon>
    </lineage>
</organism>
<protein>
    <submittedName>
        <fullName evidence="1">Uncharacterized protein</fullName>
    </submittedName>
</protein>
<reference evidence="1 2" key="1">
    <citation type="journal article" date="2020" name="Int. J. Syst. Evol. Microbiol.">
        <title>Tenacibaculum piscium sp. nov., isolated from skin ulcers of sea-farmed fish, and description of Tenacibaculum finnmarkense sp. nov. with subdivision into genomovars finnmarkense and ulcerans.</title>
        <authorList>
            <person name="Olsen A.B."/>
            <person name="Spilsberg B."/>
            <person name="Nilsen H.K."/>
            <person name="Lagesen K."/>
            <person name="Gulla S."/>
            <person name="Avendano-Herrera R."/>
            <person name="Irgang R."/>
            <person name="Duchaud E."/>
            <person name="Colquhoun D.J."/>
        </authorList>
    </citation>
    <scope>NUCLEOTIDE SEQUENCE [LARGE SCALE GENOMIC DNA]</scope>
    <source>
        <strain evidence="1 2">TNO037</strain>
    </source>
</reference>
<evidence type="ECO:0000313" key="2">
    <source>
        <dbReference type="Proteomes" id="UP000806077"/>
    </source>
</evidence>
<dbReference type="Proteomes" id="UP000806077">
    <property type="component" value="Unassembled WGS sequence"/>
</dbReference>
<accession>A0AAP1RHP9</accession>
<keyword evidence="2" id="KW-1185">Reference proteome</keyword>
<dbReference type="EMBL" id="WXXV01000031">
    <property type="protein sequence ID" value="MBE7696227.1"/>
    <property type="molecule type" value="Genomic_DNA"/>
</dbReference>
<name>A0AAP1RHP9_9FLAO</name>
<dbReference type="AlphaFoldDB" id="A0AAP1RHP9"/>
<evidence type="ECO:0000313" key="1">
    <source>
        <dbReference type="EMBL" id="MBE7696227.1"/>
    </source>
</evidence>
<gene>
    <name evidence="1" type="ORF">F7645_12445</name>
</gene>
<proteinExistence type="predicted"/>
<comment type="caution">
    <text evidence="1">The sequence shown here is derived from an EMBL/GenBank/DDBJ whole genome shotgun (WGS) entry which is preliminary data.</text>
</comment>
<sequence>MMKIAILGWGSLIWQPKELAFDKEQDWQNKGAILPIEFARISKNGRLTLVITSEGTELEALYATSTYKMVEEAVLNLAVREGSRRLSIGSYIKKDDIFNRNDFKFKKNIKNWIEQTDFDAVIWTNLGEKWKIEENGNERLISKEKRLEYLKELRGNTSVLAEEYIRKTPVQITTKYRKLIEKELKWLPIS</sequence>